<dbReference type="RefSeq" id="WP_019830020.1">
    <property type="nucleotide sequence ID" value="NZ_JACOEN010000030.1"/>
</dbReference>
<accession>M4QK18</accession>
<organism evidence="1">
    <name type="scientific">Vibrio cholerae</name>
    <dbReference type="NCBI Taxonomy" id="666"/>
    <lineage>
        <taxon>Bacteria</taxon>
        <taxon>Pseudomonadati</taxon>
        <taxon>Pseudomonadota</taxon>
        <taxon>Gammaproteobacteria</taxon>
        <taxon>Vibrionales</taxon>
        <taxon>Vibrionaceae</taxon>
        <taxon>Vibrio</taxon>
    </lineage>
</organism>
<reference evidence="1" key="1">
    <citation type="journal article" date="2013" name="J. Bacteriol.">
        <title>Characterization of the phd-doc and ccd Toxin-Antitoxin Cassettes from Vibrio Superintegrons.</title>
        <authorList>
            <person name="Guerout A.M."/>
            <person name="Iqbal N."/>
            <person name="Mine N."/>
            <person name="Ducos-Galand M."/>
            <person name="Van Melderen L."/>
            <person name="Mazel D."/>
        </authorList>
    </citation>
    <scope>NUCLEOTIDE SEQUENCE</scope>
    <source>
        <strain evidence="1">CIP 104154</strain>
    </source>
</reference>
<proteinExistence type="predicted"/>
<protein>
    <submittedName>
        <fullName evidence="1">Orf104154-1</fullName>
    </submittedName>
</protein>
<evidence type="ECO:0000313" key="1">
    <source>
        <dbReference type="EMBL" id="AGH20625.1"/>
    </source>
</evidence>
<reference evidence="1" key="2">
    <citation type="submission" date="2013-02" db="EMBL/GenBank/DDBJ databases">
        <authorList>
            <person name="Guerout A.-M."/>
            <person name="Iqbal N."/>
            <person name="Mine N."/>
            <person name="Ducos-Galland M."/>
            <person name="Van Melderen L."/>
            <person name="Mazel D."/>
        </authorList>
    </citation>
    <scope>NUCLEOTIDE SEQUENCE</scope>
    <source>
        <strain evidence="1">CIP 104154</strain>
    </source>
</reference>
<sequence>MKITEKDTGYFISYVNDVLEPAEEEFLSKVEQNTVQLHHAYSFNAILAHAIDYIIFIASKEKNVGRAASVRGFDDKYYVEGTVRINNKFQLLDAVNNSFKHVELDKNRYKYLIETYGELSFHCLKEENGKIFFSTPSFRFDYSRVVLRPISAIFTCGINSHEDVIDFINGEICGALGYGNFDYDYDPHDAIDRMIDYCNPQCMDCGEYGDDCDCSEFVFGDKTGEFNPDRDPAFDFDDVMSQISGTREWRR</sequence>
<dbReference type="AlphaFoldDB" id="M4QK18"/>
<dbReference type="EMBL" id="KC683369">
    <property type="protein sequence ID" value="AGH20625.1"/>
    <property type="molecule type" value="Genomic_DNA"/>
</dbReference>
<name>M4QK18_VIBCL</name>